<dbReference type="EMBL" id="JASWJB010000001">
    <property type="protein sequence ID" value="KAK2616931.1"/>
    <property type="molecule type" value="Genomic_DNA"/>
</dbReference>
<dbReference type="Proteomes" id="UP001251528">
    <property type="component" value="Unassembled WGS sequence"/>
</dbReference>
<organism evidence="3 4">
    <name type="scientific">Conoideocrella luteorostrata</name>
    <dbReference type="NCBI Taxonomy" id="1105319"/>
    <lineage>
        <taxon>Eukaryota</taxon>
        <taxon>Fungi</taxon>
        <taxon>Dikarya</taxon>
        <taxon>Ascomycota</taxon>
        <taxon>Pezizomycotina</taxon>
        <taxon>Sordariomycetes</taxon>
        <taxon>Hypocreomycetidae</taxon>
        <taxon>Hypocreales</taxon>
        <taxon>Clavicipitaceae</taxon>
        <taxon>Conoideocrella</taxon>
    </lineage>
</organism>
<sequence length="380" mass="42498">MLLISALLLATIILAKGQNADVTENRKLYREPENFDVVETKKKAIEERFSIDETRPPFLDVTVDTEWPCWKDLSLFVLDGCMRATHISRLALNPYTARTSAWYNIYIESESTSGSNPVYMAVSKSHSTTTALSQGWSLGVHTTINPLGYIGGSVTSEINQQTTHSNTWTSEITNTYVCPAWHHCQIQTWTWHVTFQGACENEPLIDCGRIIRPCKEKDLCPSFWTFARPGCFLPAVPCNVTLPLFKGPGAPYSEVKFREYDIRAQYTGCSGTNATLSTGEIYDPKTKLYSIGEQWYPKPRNSPPPALPSPYPCVASDTLSGPPRIPKVVDKLDGWCVLDDGDLYAADTDEYFNSKEWYSRAGVPKPDTTGYEPCLKNSSK</sequence>
<evidence type="ECO:0000256" key="1">
    <source>
        <dbReference type="SAM" id="MobiDB-lite"/>
    </source>
</evidence>
<protein>
    <submittedName>
        <fullName evidence="3">Uncharacterized protein</fullName>
    </submittedName>
</protein>
<gene>
    <name evidence="3" type="ORF">QQS21_000019</name>
</gene>
<dbReference type="AlphaFoldDB" id="A0AAJ0D1D6"/>
<accession>A0AAJ0D1D6</accession>
<evidence type="ECO:0000313" key="4">
    <source>
        <dbReference type="Proteomes" id="UP001251528"/>
    </source>
</evidence>
<name>A0AAJ0D1D6_9HYPO</name>
<comment type="caution">
    <text evidence="3">The sequence shown here is derived from an EMBL/GenBank/DDBJ whole genome shotgun (WGS) entry which is preliminary data.</text>
</comment>
<keyword evidence="4" id="KW-1185">Reference proteome</keyword>
<evidence type="ECO:0000256" key="2">
    <source>
        <dbReference type="SAM" id="SignalP"/>
    </source>
</evidence>
<evidence type="ECO:0000313" key="3">
    <source>
        <dbReference type="EMBL" id="KAK2616931.1"/>
    </source>
</evidence>
<proteinExistence type="predicted"/>
<feature type="chain" id="PRO_5042572160" evidence="2">
    <location>
        <begin position="18"/>
        <end position="380"/>
    </location>
</feature>
<reference evidence="3" key="1">
    <citation type="submission" date="2023-06" db="EMBL/GenBank/DDBJ databases">
        <title>Conoideocrella luteorostrata (Hypocreales: Clavicipitaceae), a potential biocontrol fungus for elongate hemlock scale in United States Christmas tree production areas.</title>
        <authorList>
            <person name="Barrett H."/>
            <person name="Lovett B."/>
            <person name="Macias A.M."/>
            <person name="Stajich J.E."/>
            <person name="Kasson M.T."/>
        </authorList>
    </citation>
    <scope>NUCLEOTIDE SEQUENCE</scope>
    <source>
        <strain evidence="3">ARSEF 14590</strain>
    </source>
</reference>
<feature type="region of interest" description="Disordered" evidence="1">
    <location>
        <begin position="360"/>
        <end position="380"/>
    </location>
</feature>
<feature type="signal peptide" evidence="2">
    <location>
        <begin position="1"/>
        <end position="17"/>
    </location>
</feature>
<keyword evidence="2" id="KW-0732">Signal</keyword>